<dbReference type="EMBL" id="JACSQP010000002">
    <property type="protein sequence ID" value="MBD7956571.1"/>
    <property type="molecule type" value="Genomic_DNA"/>
</dbReference>
<evidence type="ECO:0000313" key="2">
    <source>
        <dbReference type="Proteomes" id="UP000648352"/>
    </source>
</evidence>
<gene>
    <name evidence="1" type="ORF">H9651_02850</name>
</gene>
<dbReference type="GO" id="GO:0032259">
    <property type="term" value="P:methylation"/>
    <property type="evidence" value="ECO:0007669"/>
    <property type="project" value="UniProtKB-KW"/>
</dbReference>
<keyword evidence="1" id="KW-0808">Transferase</keyword>
<dbReference type="GO" id="GO:0008168">
    <property type="term" value="F:methyltransferase activity"/>
    <property type="evidence" value="ECO:0007669"/>
    <property type="project" value="UniProtKB-KW"/>
</dbReference>
<comment type="caution">
    <text evidence="1">The sequence shown here is derived from an EMBL/GenBank/DDBJ whole genome shotgun (WGS) entry which is preliminary data.</text>
</comment>
<evidence type="ECO:0000313" key="1">
    <source>
        <dbReference type="EMBL" id="MBD7956571.1"/>
    </source>
</evidence>
<name>A0ABR8RZC5_9MICO</name>
<keyword evidence="2" id="KW-1185">Reference proteome</keyword>
<protein>
    <submittedName>
        <fullName evidence="1">Methyltransferase</fullName>
    </submittedName>
</protein>
<dbReference type="RefSeq" id="WP_191717607.1">
    <property type="nucleotide sequence ID" value="NZ_JACSQP010000002.1"/>
</dbReference>
<sequence length="70" mass="7604">MSTTEKRTPLWVAYGTGGVAGTIRKLDAGYLVTMAGADDTLGTYPSMEVAKNALHSQMRAGSDWPEFREH</sequence>
<dbReference type="Proteomes" id="UP000648352">
    <property type="component" value="Unassembled WGS sequence"/>
</dbReference>
<accession>A0ABR8RZC5</accession>
<reference evidence="1 2" key="1">
    <citation type="submission" date="2020-08" db="EMBL/GenBank/DDBJ databases">
        <title>A Genomic Blueprint of the Chicken Gut Microbiome.</title>
        <authorList>
            <person name="Gilroy R."/>
            <person name="Ravi A."/>
            <person name="Getino M."/>
            <person name="Pursley I."/>
            <person name="Horton D.L."/>
            <person name="Alikhan N.-F."/>
            <person name="Baker D."/>
            <person name="Gharbi K."/>
            <person name="Hall N."/>
            <person name="Watson M."/>
            <person name="Adriaenssens E.M."/>
            <person name="Foster-Nyarko E."/>
            <person name="Jarju S."/>
            <person name="Secka A."/>
            <person name="Antonio M."/>
            <person name="Oren A."/>
            <person name="Chaudhuri R."/>
            <person name="La Ragione R.M."/>
            <person name="Hildebrand F."/>
            <person name="Pallen M.J."/>
        </authorList>
    </citation>
    <scope>NUCLEOTIDE SEQUENCE [LARGE SCALE GENOMIC DNA]</scope>
    <source>
        <strain evidence="1 2">Sa4CUA7</strain>
    </source>
</reference>
<organism evidence="1 2">
    <name type="scientific">Microbacterium pullorum</name>
    <dbReference type="NCBI Taxonomy" id="2762236"/>
    <lineage>
        <taxon>Bacteria</taxon>
        <taxon>Bacillati</taxon>
        <taxon>Actinomycetota</taxon>
        <taxon>Actinomycetes</taxon>
        <taxon>Micrococcales</taxon>
        <taxon>Microbacteriaceae</taxon>
        <taxon>Microbacterium</taxon>
    </lineage>
</organism>
<keyword evidence="1" id="KW-0489">Methyltransferase</keyword>
<proteinExistence type="predicted"/>